<keyword evidence="3" id="KW-1185">Reference proteome</keyword>
<reference evidence="2 3" key="1">
    <citation type="journal article" date="2021" name="J. Hered.">
        <title>A chromosome-level genome assembly of the parasitoid wasp, Cotesia glomerata (Hymenoptera: Braconidae).</title>
        <authorList>
            <person name="Pinto B.J."/>
            <person name="Weis J.J."/>
            <person name="Gamble T."/>
            <person name="Ode P.J."/>
            <person name="Paul R."/>
            <person name="Zaspel J.M."/>
        </authorList>
    </citation>
    <scope>NUCLEOTIDE SEQUENCE [LARGE SCALE GENOMIC DNA]</scope>
    <source>
        <strain evidence="2">CgM1</strain>
    </source>
</reference>
<dbReference type="EMBL" id="JAHXZJ010000468">
    <property type="protein sequence ID" value="KAH0558811.1"/>
    <property type="molecule type" value="Genomic_DNA"/>
</dbReference>
<feature type="compositionally biased region" description="Low complexity" evidence="1">
    <location>
        <begin position="69"/>
        <end position="81"/>
    </location>
</feature>
<name>A0AAV7ITB4_COTGL</name>
<evidence type="ECO:0000256" key="1">
    <source>
        <dbReference type="SAM" id="MobiDB-lite"/>
    </source>
</evidence>
<evidence type="ECO:0000313" key="3">
    <source>
        <dbReference type="Proteomes" id="UP000826195"/>
    </source>
</evidence>
<feature type="non-terminal residue" evidence="2">
    <location>
        <position position="1"/>
    </location>
</feature>
<feature type="region of interest" description="Disordered" evidence="1">
    <location>
        <begin position="69"/>
        <end position="91"/>
    </location>
</feature>
<dbReference type="Proteomes" id="UP000826195">
    <property type="component" value="Unassembled WGS sequence"/>
</dbReference>
<dbReference type="AlphaFoldDB" id="A0AAV7ITB4"/>
<evidence type="ECO:0000313" key="2">
    <source>
        <dbReference type="EMBL" id="KAH0558811.1"/>
    </source>
</evidence>
<feature type="compositionally biased region" description="Basic and acidic residues" evidence="1">
    <location>
        <begin position="82"/>
        <end position="91"/>
    </location>
</feature>
<sequence length="91" mass="10501">NSRYHYLPDNCKEFLLKSRQLVNCFQLANELLSESAIVDDQDIDESVLYDENTNIIQEELTLNQNSYTSNATSFSSQSSTDNELKRCHSNF</sequence>
<organism evidence="2 3">
    <name type="scientific">Cotesia glomerata</name>
    <name type="common">Lepidopteran parasitic wasp</name>
    <name type="synonym">Apanteles glomeratus</name>
    <dbReference type="NCBI Taxonomy" id="32391"/>
    <lineage>
        <taxon>Eukaryota</taxon>
        <taxon>Metazoa</taxon>
        <taxon>Ecdysozoa</taxon>
        <taxon>Arthropoda</taxon>
        <taxon>Hexapoda</taxon>
        <taxon>Insecta</taxon>
        <taxon>Pterygota</taxon>
        <taxon>Neoptera</taxon>
        <taxon>Endopterygota</taxon>
        <taxon>Hymenoptera</taxon>
        <taxon>Apocrita</taxon>
        <taxon>Ichneumonoidea</taxon>
        <taxon>Braconidae</taxon>
        <taxon>Microgastrinae</taxon>
        <taxon>Cotesia</taxon>
    </lineage>
</organism>
<accession>A0AAV7ITB4</accession>
<protein>
    <submittedName>
        <fullName evidence="2">Uncharacterized protein</fullName>
    </submittedName>
</protein>
<proteinExistence type="predicted"/>
<comment type="caution">
    <text evidence="2">The sequence shown here is derived from an EMBL/GenBank/DDBJ whole genome shotgun (WGS) entry which is preliminary data.</text>
</comment>
<gene>
    <name evidence="2" type="ORF">KQX54_000555</name>
</gene>